<dbReference type="STRING" id="112903.SAMN04490178_11747"/>
<feature type="signal peptide" evidence="2">
    <location>
        <begin position="1"/>
        <end position="31"/>
    </location>
</feature>
<dbReference type="EMBL" id="FODY01000017">
    <property type="protein sequence ID" value="SEP29982.1"/>
    <property type="molecule type" value="Genomic_DNA"/>
</dbReference>
<reference evidence="3 4" key="1">
    <citation type="submission" date="2016-10" db="EMBL/GenBank/DDBJ databases">
        <authorList>
            <person name="de Groot N.N."/>
        </authorList>
    </citation>
    <scope>NUCLEOTIDE SEQUENCE [LARGE SCALE GENOMIC DNA]</scope>
    <source>
        <strain evidence="3 4">DSM 13305</strain>
    </source>
</reference>
<dbReference type="RefSeq" id="WP_091748498.1">
    <property type="nucleotide sequence ID" value="NZ_FODY01000017.1"/>
</dbReference>
<protein>
    <recommendedName>
        <fullName evidence="5">PrcB C-terminal</fullName>
    </recommendedName>
</protein>
<evidence type="ECO:0008006" key="5">
    <source>
        <dbReference type="Google" id="ProtNLM"/>
    </source>
</evidence>
<feature type="chain" id="PRO_5038435442" description="PrcB C-terminal" evidence="2">
    <location>
        <begin position="32"/>
        <end position="294"/>
    </location>
</feature>
<feature type="compositionally biased region" description="Basic and acidic residues" evidence="1">
    <location>
        <begin position="46"/>
        <end position="62"/>
    </location>
</feature>
<dbReference type="OrthoDB" id="1676590at2"/>
<evidence type="ECO:0000256" key="1">
    <source>
        <dbReference type="SAM" id="MobiDB-lite"/>
    </source>
</evidence>
<accession>A0A1H8WQS5</accession>
<organism evidence="3 4">
    <name type="scientific">Propionispora vibrioides</name>
    <dbReference type="NCBI Taxonomy" id="112903"/>
    <lineage>
        <taxon>Bacteria</taxon>
        <taxon>Bacillati</taxon>
        <taxon>Bacillota</taxon>
        <taxon>Negativicutes</taxon>
        <taxon>Selenomonadales</taxon>
        <taxon>Sporomusaceae</taxon>
        <taxon>Propionispora</taxon>
    </lineage>
</organism>
<evidence type="ECO:0000256" key="2">
    <source>
        <dbReference type="SAM" id="SignalP"/>
    </source>
</evidence>
<dbReference type="Proteomes" id="UP000198847">
    <property type="component" value="Unassembled WGS sequence"/>
</dbReference>
<evidence type="ECO:0000313" key="3">
    <source>
        <dbReference type="EMBL" id="SEP29982.1"/>
    </source>
</evidence>
<evidence type="ECO:0000313" key="4">
    <source>
        <dbReference type="Proteomes" id="UP000198847"/>
    </source>
</evidence>
<gene>
    <name evidence="3" type="ORF">SAMN04490178_11747</name>
</gene>
<feature type="region of interest" description="Disordered" evidence="1">
    <location>
        <begin position="36"/>
        <end position="62"/>
    </location>
</feature>
<proteinExistence type="predicted"/>
<sequence length="294" mass="31766">MKRIIRKLGNQRYKKLLAAVAGAAVISSAMMPGLPAAQAKSSADTPRQEHKSEDRRDDARAIRLGDPVRKVKENAATFGFNVSRDQFSLLSISRDSATVQVRSSGRTYKVDLKRGGHDWIITTIRGIGDSNHAATYVPASMFPDYTLSPAASQLILYQNTNFDNWQWLDSTYTPGTAFGVLLVNPRLAGTTAEVPAAVTAQADSVDFNRQFLLYGSLRGVSGDGYGIALSKVVQTGNDFTVTVRTKSPQSAGTASQTDSWVLLDRSFLNFSDPVVITFVNPAGAVLSTLTLTGR</sequence>
<dbReference type="AlphaFoldDB" id="A0A1H8WQS5"/>
<name>A0A1H8WQS5_9FIRM</name>
<keyword evidence="2" id="KW-0732">Signal</keyword>
<keyword evidence="4" id="KW-1185">Reference proteome</keyword>